<evidence type="ECO:0000313" key="2">
    <source>
        <dbReference type="EMBL" id="CAG2235557.1"/>
    </source>
</evidence>
<feature type="region of interest" description="Disordered" evidence="1">
    <location>
        <begin position="1"/>
        <end position="100"/>
    </location>
</feature>
<name>A0A8S3U419_MYTED</name>
<feature type="compositionally biased region" description="Polar residues" evidence="1">
    <location>
        <begin position="69"/>
        <end position="89"/>
    </location>
</feature>
<dbReference type="AlphaFoldDB" id="A0A8S3U419"/>
<keyword evidence="3" id="KW-1185">Reference proteome</keyword>
<sequence length="174" mass="19466">MTDTDQGNLSTDESITSGDQQNENLRAESSISTSSNAIHNPSSLLQSNEIRTQASYSASVSNKPAIIQAGTSRPSRSAFSRNQILQNTVPERRSSSRSIKRKKFDDELVESSLFKTERTTRMKVPPPPFTEKERIEPIVKIIKETPVVIPIEKKKTSKSSSAVRRAKRQKVYMV</sequence>
<dbReference type="Proteomes" id="UP000683360">
    <property type="component" value="Unassembled WGS sequence"/>
</dbReference>
<gene>
    <name evidence="2" type="ORF">MEDL_48172</name>
</gene>
<reference evidence="2" key="1">
    <citation type="submission" date="2021-03" db="EMBL/GenBank/DDBJ databases">
        <authorList>
            <person name="Bekaert M."/>
        </authorList>
    </citation>
    <scope>NUCLEOTIDE SEQUENCE</scope>
</reference>
<protein>
    <submittedName>
        <fullName evidence="2">MCRS1</fullName>
    </submittedName>
</protein>
<proteinExistence type="predicted"/>
<organism evidence="2 3">
    <name type="scientific">Mytilus edulis</name>
    <name type="common">Blue mussel</name>
    <dbReference type="NCBI Taxonomy" id="6550"/>
    <lineage>
        <taxon>Eukaryota</taxon>
        <taxon>Metazoa</taxon>
        <taxon>Spiralia</taxon>
        <taxon>Lophotrochozoa</taxon>
        <taxon>Mollusca</taxon>
        <taxon>Bivalvia</taxon>
        <taxon>Autobranchia</taxon>
        <taxon>Pteriomorphia</taxon>
        <taxon>Mytilida</taxon>
        <taxon>Mytiloidea</taxon>
        <taxon>Mytilidae</taxon>
        <taxon>Mytilinae</taxon>
        <taxon>Mytilus</taxon>
    </lineage>
</organism>
<feature type="compositionally biased region" description="Basic residues" evidence="1">
    <location>
        <begin position="164"/>
        <end position="174"/>
    </location>
</feature>
<evidence type="ECO:0000256" key="1">
    <source>
        <dbReference type="SAM" id="MobiDB-lite"/>
    </source>
</evidence>
<accession>A0A8S3U419</accession>
<feature type="region of interest" description="Disordered" evidence="1">
    <location>
        <begin position="153"/>
        <end position="174"/>
    </location>
</feature>
<feature type="compositionally biased region" description="Polar residues" evidence="1">
    <location>
        <begin position="1"/>
        <end position="62"/>
    </location>
</feature>
<evidence type="ECO:0000313" key="3">
    <source>
        <dbReference type="Proteomes" id="UP000683360"/>
    </source>
</evidence>
<dbReference type="EMBL" id="CAJPWZ010002323">
    <property type="protein sequence ID" value="CAG2235557.1"/>
    <property type="molecule type" value="Genomic_DNA"/>
</dbReference>
<comment type="caution">
    <text evidence="2">The sequence shown here is derived from an EMBL/GenBank/DDBJ whole genome shotgun (WGS) entry which is preliminary data.</text>
</comment>